<dbReference type="Proteomes" id="UP001164705">
    <property type="component" value="Chromosome"/>
</dbReference>
<reference evidence="1" key="1">
    <citation type="submission" date="2022-11" db="EMBL/GenBank/DDBJ databases">
        <title>Lacinutrix neustonica HL-RS19T sp. nov., isolated from the surface microlayer sample of brackish Lake Shihwa.</title>
        <authorList>
            <person name="Choi J.Y."/>
            <person name="Hwang C.Y."/>
        </authorList>
    </citation>
    <scope>NUCLEOTIDE SEQUENCE</scope>
    <source>
        <strain evidence="1">HL-RS19</strain>
    </source>
</reference>
<gene>
    <name evidence="1" type="ORF">N7U66_17870</name>
</gene>
<sequence length="59" mass="6444">MTSPRYASNTHCVGIRYSNDNGDNLGITSATISSFNSNGFTLNIDSHADDVVILFEAYR</sequence>
<evidence type="ECO:0000313" key="1">
    <source>
        <dbReference type="EMBL" id="WAC01742.1"/>
    </source>
</evidence>
<name>A0A9E8SDG8_9FLAO</name>
<keyword evidence="2" id="KW-1185">Reference proteome</keyword>
<dbReference type="RefSeq" id="WP_267676340.1">
    <property type="nucleotide sequence ID" value="NZ_CP113088.1"/>
</dbReference>
<protein>
    <submittedName>
        <fullName evidence="1">Uncharacterized protein</fullName>
    </submittedName>
</protein>
<dbReference type="EMBL" id="CP113088">
    <property type="protein sequence ID" value="WAC01742.1"/>
    <property type="molecule type" value="Genomic_DNA"/>
</dbReference>
<proteinExistence type="predicted"/>
<organism evidence="1 2">
    <name type="scientific">Lacinutrix neustonica</name>
    <dbReference type="NCBI Taxonomy" id="2980107"/>
    <lineage>
        <taxon>Bacteria</taxon>
        <taxon>Pseudomonadati</taxon>
        <taxon>Bacteroidota</taxon>
        <taxon>Flavobacteriia</taxon>
        <taxon>Flavobacteriales</taxon>
        <taxon>Flavobacteriaceae</taxon>
        <taxon>Lacinutrix</taxon>
    </lineage>
</organism>
<accession>A0A9E8SDG8</accession>
<dbReference type="KEGG" id="lnu:N7U66_17870"/>
<dbReference type="AlphaFoldDB" id="A0A9E8SDG8"/>
<evidence type="ECO:0000313" key="2">
    <source>
        <dbReference type="Proteomes" id="UP001164705"/>
    </source>
</evidence>